<gene>
    <name evidence="2" type="ORF">SPIROBIBN47_340028</name>
</gene>
<dbReference type="AlphaFoldDB" id="A0A3P3XK71"/>
<dbReference type="InterPro" id="IPR017439">
    <property type="entry name" value="Amidohydrolase"/>
</dbReference>
<protein>
    <submittedName>
        <fullName evidence="2">Putative p-aminobenzoyl-glutamate hydrolase subunit B</fullName>
        <ecNumber evidence="2">3.5.1.-</ecNumber>
    </submittedName>
</protein>
<dbReference type="SUPFAM" id="SSF53187">
    <property type="entry name" value="Zn-dependent exopeptidases"/>
    <property type="match status" value="1"/>
</dbReference>
<dbReference type="Gene3D" id="3.30.70.360">
    <property type="match status" value="1"/>
</dbReference>
<evidence type="ECO:0000313" key="2">
    <source>
        <dbReference type="EMBL" id="SLM14507.1"/>
    </source>
</evidence>
<dbReference type="PANTHER" id="PTHR30575:SF0">
    <property type="entry name" value="XAA-ARG DIPEPTIDASE"/>
    <property type="match status" value="1"/>
</dbReference>
<dbReference type="InterPro" id="IPR011650">
    <property type="entry name" value="Peptidase_M20_dimer"/>
</dbReference>
<accession>A0A3P3XK71</accession>
<organism evidence="2">
    <name type="scientific">uncultured spirochete</name>
    <dbReference type="NCBI Taxonomy" id="156406"/>
    <lineage>
        <taxon>Bacteria</taxon>
        <taxon>Pseudomonadati</taxon>
        <taxon>Spirochaetota</taxon>
        <taxon>Spirochaetia</taxon>
        <taxon>Spirochaetales</taxon>
        <taxon>environmental samples</taxon>
    </lineage>
</organism>
<dbReference type="GO" id="GO:0005737">
    <property type="term" value="C:cytoplasm"/>
    <property type="evidence" value="ECO:0007669"/>
    <property type="project" value="TreeGrafter"/>
</dbReference>
<dbReference type="GO" id="GO:0046657">
    <property type="term" value="P:folic acid catabolic process"/>
    <property type="evidence" value="ECO:0007669"/>
    <property type="project" value="TreeGrafter"/>
</dbReference>
<keyword evidence="2" id="KW-0378">Hydrolase</keyword>
<dbReference type="NCBIfam" id="TIGR01891">
    <property type="entry name" value="amidohydrolases"/>
    <property type="match status" value="1"/>
</dbReference>
<dbReference type="InterPro" id="IPR052030">
    <property type="entry name" value="Peptidase_M20/M20A_hydrolases"/>
</dbReference>
<evidence type="ECO:0000259" key="1">
    <source>
        <dbReference type="Pfam" id="PF07687"/>
    </source>
</evidence>
<feature type="domain" description="Peptidase M20 dimerisation" evidence="1">
    <location>
        <begin position="191"/>
        <end position="281"/>
    </location>
</feature>
<dbReference type="SUPFAM" id="SSF55031">
    <property type="entry name" value="Bacterial exopeptidase dimerisation domain"/>
    <property type="match status" value="1"/>
</dbReference>
<dbReference type="Gene3D" id="3.40.630.10">
    <property type="entry name" value="Zn peptidases"/>
    <property type="match status" value="2"/>
</dbReference>
<dbReference type="EC" id="3.5.1.-" evidence="2"/>
<dbReference type="PANTHER" id="PTHR30575">
    <property type="entry name" value="PEPTIDASE M20"/>
    <property type="match status" value="1"/>
</dbReference>
<sequence>MTKNISENRACSADLAVFVARNAEVYDSIARDIWEHPEVSHEEARSSAVYRERLAARGFRVQEFPEMPYSFCAEWGESGPVIAFMGEYDALPGMSQACATERQPVVAGAPGHACGHNLLGMGSLVAAEGLVFLLSQTGMRARVRFYGCPAEESLGRIPLVKAGRFNDVDAAMTWHPADVNTPHRYRTSANLSFVVSFQGKASHAGMAPHAGRSALDAVQLFNLSIEFMREHVPPGTLFHYVISDGGAKPNIVPEHASVHLYVRAPDAQSVHEVMKRVRKAIHGAELMTETKASIEIKAGKCDFIPNTPIQDTILEAMTAIPLPEPTPEEIEFARELQKKVAPADRQATLAPIGAPLSLLKQPLHLEVGDFGEGKRIGGSLDTGDVSYVVPTGQMNAATWPLGVGAHTWQSCAASGSAWAMKAARYAGASLAYAGFLLVSKPERLARAKDEHRSVPTYRSTMDY</sequence>
<name>A0A3P3XK71_9SPIR</name>
<dbReference type="FunFam" id="3.30.70.360:FF:000004">
    <property type="entry name" value="Peptidase M20 domain-containing protein 2"/>
    <property type="match status" value="1"/>
</dbReference>
<dbReference type="Pfam" id="PF07687">
    <property type="entry name" value="M20_dimer"/>
    <property type="match status" value="1"/>
</dbReference>
<dbReference type="InterPro" id="IPR017145">
    <property type="entry name" value="Aminobenzoyl-glu_utiliz_pB"/>
</dbReference>
<dbReference type="InterPro" id="IPR036264">
    <property type="entry name" value="Bact_exopeptidase_dim_dom"/>
</dbReference>
<proteinExistence type="predicted"/>
<dbReference type="PIRSF" id="PIRSF037227">
    <property type="entry name" value="Aminobenzoyl-glu_utiliz_pB"/>
    <property type="match status" value="1"/>
</dbReference>
<dbReference type="EMBL" id="FWDM01000028">
    <property type="protein sequence ID" value="SLM14507.1"/>
    <property type="molecule type" value="Genomic_DNA"/>
</dbReference>
<dbReference type="GO" id="GO:0071713">
    <property type="term" value="F:para-aminobenzoyl-glutamate hydrolase activity"/>
    <property type="evidence" value="ECO:0007669"/>
    <property type="project" value="TreeGrafter"/>
</dbReference>
<dbReference type="GO" id="GO:0016805">
    <property type="term" value="F:dipeptidase activity"/>
    <property type="evidence" value="ECO:0007669"/>
    <property type="project" value="TreeGrafter"/>
</dbReference>
<reference evidence="2" key="1">
    <citation type="submission" date="2017-02" db="EMBL/GenBank/DDBJ databases">
        <authorList>
            <person name="Regsiter A."/>
            <person name="William W."/>
        </authorList>
    </citation>
    <scope>NUCLEOTIDE SEQUENCE</scope>
    <source>
        <strain evidence="2">Bib</strain>
    </source>
</reference>